<gene>
    <name evidence="2" type="ORF">PV09_07657</name>
</gene>
<feature type="transmembrane region" description="Helical" evidence="1">
    <location>
        <begin position="71"/>
        <end position="90"/>
    </location>
</feature>
<sequence>MAAASYYSSLAEDGSYRPYRPYGHMSQGSSSSLKPLTIVTNNYENDAWYDEHQQLSYADSRLKRRIRVLRVIQRVLAALISIAALVPITMTLHKYLSTRGIIRSAPDGKGGTIERSAWALKTKSWPTYMYFSMAVASTFVHLGVLTGYLWSIRAANRIDTIGTTIQTIEIVGQLVLWIVVAAIYKYEKEITEDGKHNDLWGWTCSGPASALQQTFKDVVSFDSYCNIQTSSWYAGLVQVGALILSLSIVILAWKRRKSKKNVRRSAARAAEGREDYRHQNV</sequence>
<dbReference type="RefSeq" id="XP_016210781.1">
    <property type="nucleotide sequence ID" value="XM_016361455.1"/>
</dbReference>
<dbReference type="STRING" id="253628.A0A0D1YJ54"/>
<accession>A0A0D1YJ54</accession>
<feature type="transmembrane region" description="Helical" evidence="1">
    <location>
        <begin position="128"/>
        <end position="151"/>
    </location>
</feature>
<dbReference type="HOGENOM" id="CLU_080221_0_0_1"/>
<reference evidence="2 3" key="1">
    <citation type="submission" date="2015-01" db="EMBL/GenBank/DDBJ databases">
        <title>The Genome Sequence of Ochroconis gallopava CBS43764.</title>
        <authorList>
            <consortium name="The Broad Institute Genomics Platform"/>
            <person name="Cuomo C."/>
            <person name="de Hoog S."/>
            <person name="Gorbushina A."/>
            <person name="Stielow B."/>
            <person name="Teixiera M."/>
            <person name="Abouelleil A."/>
            <person name="Chapman S.B."/>
            <person name="Priest M."/>
            <person name="Young S.K."/>
            <person name="Wortman J."/>
            <person name="Nusbaum C."/>
            <person name="Birren B."/>
        </authorList>
    </citation>
    <scope>NUCLEOTIDE SEQUENCE [LARGE SCALE GENOMIC DNA]</scope>
    <source>
        <strain evidence="2 3">CBS 43764</strain>
    </source>
</reference>
<dbReference type="GeneID" id="27315630"/>
<dbReference type="PANTHER" id="PTHR42069:SF1">
    <property type="entry name" value="MARVEL DOMAIN-CONTAINING PROTEIN"/>
    <property type="match status" value="1"/>
</dbReference>
<evidence type="ECO:0008006" key="4">
    <source>
        <dbReference type="Google" id="ProtNLM"/>
    </source>
</evidence>
<dbReference type="VEuPathDB" id="FungiDB:PV09_07657"/>
<proteinExistence type="predicted"/>
<dbReference type="EMBL" id="KN847559">
    <property type="protein sequence ID" value="KIW00912.1"/>
    <property type="molecule type" value="Genomic_DNA"/>
</dbReference>
<evidence type="ECO:0000313" key="3">
    <source>
        <dbReference type="Proteomes" id="UP000053259"/>
    </source>
</evidence>
<keyword evidence="1" id="KW-1133">Transmembrane helix</keyword>
<feature type="transmembrane region" description="Helical" evidence="1">
    <location>
        <begin position="232"/>
        <end position="253"/>
    </location>
</feature>
<dbReference type="AlphaFoldDB" id="A0A0D1YJ54"/>
<feature type="transmembrane region" description="Helical" evidence="1">
    <location>
        <begin position="163"/>
        <end position="184"/>
    </location>
</feature>
<dbReference type="Proteomes" id="UP000053259">
    <property type="component" value="Unassembled WGS sequence"/>
</dbReference>
<dbReference type="OrthoDB" id="5371583at2759"/>
<keyword evidence="1" id="KW-0812">Transmembrane</keyword>
<protein>
    <recommendedName>
        <fullName evidence="4">MARVEL domain-containing protein</fullName>
    </recommendedName>
</protein>
<dbReference type="PANTHER" id="PTHR42069">
    <property type="entry name" value="HYPHAL ANASTAMOSIS-8 PROTEIN"/>
    <property type="match status" value="1"/>
</dbReference>
<keyword evidence="1" id="KW-0472">Membrane</keyword>
<name>A0A0D1YJ54_9PEZI</name>
<dbReference type="InParanoid" id="A0A0D1YJ54"/>
<evidence type="ECO:0000256" key="1">
    <source>
        <dbReference type="SAM" id="Phobius"/>
    </source>
</evidence>
<organism evidence="2 3">
    <name type="scientific">Verruconis gallopava</name>
    <dbReference type="NCBI Taxonomy" id="253628"/>
    <lineage>
        <taxon>Eukaryota</taxon>
        <taxon>Fungi</taxon>
        <taxon>Dikarya</taxon>
        <taxon>Ascomycota</taxon>
        <taxon>Pezizomycotina</taxon>
        <taxon>Dothideomycetes</taxon>
        <taxon>Pleosporomycetidae</taxon>
        <taxon>Venturiales</taxon>
        <taxon>Sympoventuriaceae</taxon>
        <taxon>Verruconis</taxon>
    </lineage>
</organism>
<evidence type="ECO:0000313" key="2">
    <source>
        <dbReference type="EMBL" id="KIW00912.1"/>
    </source>
</evidence>
<keyword evidence="3" id="KW-1185">Reference proteome</keyword>